<accession>A0ACC8EK73</accession>
<evidence type="ECO:0000313" key="2">
    <source>
        <dbReference type="Proteomes" id="UP000250078"/>
    </source>
</evidence>
<gene>
    <name evidence="1" type="ORF">K441DRAFT_598509</name>
</gene>
<evidence type="ECO:0000313" key="1">
    <source>
        <dbReference type="EMBL" id="OCK86611.1"/>
    </source>
</evidence>
<reference evidence="1 2" key="1">
    <citation type="journal article" date="2016" name="Nat. Commun.">
        <title>Ectomycorrhizal ecology is imprinted in the genome of the dominant symbiotic fungus Cenococcum geophilum.</title>
        <authorList>
            <consortium name="DOE Joint Genome Institute"/>
            <person name="Peter M."/>
            <person name="Kohler A."/>
            <person name="Ohm R.A."/>
            <person name="Kuo A."/>
            <person name="Krutzmann J."/>
            <person name="Morin E."/>
            <person name="Arend M."/>
            <person name="Barry K.W."/>
            <person name="Binder M."/>
            <person name="Choi C."/>
            <person name="Clum A."/>
            <person name="Copeland A."/>
            <person name="Grisel N."/>
            <person name="Haridas S."/>
            <person name="Kipfer T."/>
            <person name="LaButti K."/>
            <person name="Lindquist E."/>
            <person name="Lipzen A."/>
            <person name="Maire R."/>
            <person name="Meier B."/>
            <person name="Mihaltcheva S."/>
            <person name="Molinier V."/>
            <person name="Murat C."/>
            <person name="Poggeler S."/>
            <person name="Quandt C.A."/>
            <person name="Sperisen C."/>
            <person name="Tritt A."/>
            <person name="Tisserant E."/>
            <person name="Crous P.W."/>
            <person name="Henrissat B."/>
            <person name="Nehls U."/>
            <person name="Egli S."/>
            <person name="Spatafora J.W."/>
            <person name="Grigoriev I.V."/>
            <person name="Martin F.M."/>
        </authorList>
    </citation>
    <scope>NUCLEOTIDE SEQUENCE [LARGE SCALE GENOMIC DNA]</scope>
    <source>
        <strain evidence="1 2">1.58</strain>
    </source>
</reference>
<name>A0ACC8EK73_9PEZI</name>
<protein>
    <submittedName>
        <fullName evidence="1">WD40 repeat-like protein</fullName>
    </submittedName>
</protein>
<proteinExistence type="predicted"/>
<dbReference type="Proteomes" id="UP000250078">
    <property type="component" value="Unassembled WGS sequence"/>
</dbReference>
<sequence>MAPNSSLDQSGGNPKGKKFSKEEDDRIIYMKEVLGWTWSEIGKHVPGRNAYTVQSRYSRALCNNSAGVSDVPLDLVHLAFPSENDSDDPNTTPKDTPGISTARPSSEDSIMSGISQPTYPDDSVVPSATPATEDLQPKHLALRRGRPPPALEALRESNKSQPQLRNRSVRVRSTEEPQGTRLEHSIDSSFPVTKRILPMDSQREIASIAISTSDPYFYADSENKLPYLRFEERQSLHHGLANGKWSPHAVLKWQGAVVHVDFQEEEMEILESSIIRILSPSKLPTSRCLRKRIQRMLKNVPENRIYQIAWHGRKGRRLGTRDRESVEAFLKDAAAGLLNSHSHIERIGPVKPDRRSEQNAKMSTSTMLRQRELGIQARRGWATASNPLSTRIKNHMADTIGPAYSFTGTSSDVNTVAWSPNGRVFAAGSACLVDDNSMQYNRPNNLLLGDVENKTLLELPDHHIMRKKAPAGVNSSHSMHVSQDPRLFTTISMVDFSPDGGRMFSAGYDKIVRVWDTTSEETFCCGSLEHKAPVDLISVSPKGLLATGCRRSSKNAIKVLDFDYILNTEEERSGITSYTSQKAVERSDMKIMPTCLRFEPIYGRLLLAGFGANFKEDWRNTNGEICLWDVQTQQQLTVHGNTRNVFDCAFDPHQVQAPLFAVGCVAGTNVNRGCRSIVRFYDWRAESKYGMVFELECPALDMNDVVYCPHNDVYFAAGCTDGKTYIWDIRRPNDLLYTLSHGEPLQPLDEHEHREMLDTGMRFCSWGDNATRLYTGSSDGVVKVWDITRSPEDVFIKDLVTLDSGVMSGAFSPDKTSLLVGEVNGSINVLQVGREDCTVKEMEPLRLISASTYSPESPTRSNSPASSSTLDLLVDPDSGVAIAAELVRSDQIEIVPFGGLPIRQAIQGINYSGPYDSADDAWLLREKALDSQRNLVDSPGEQCDLLACKDSILKLTCEEAGDSGRSTDRIPDELRKAWKKVGSDITVVAGKTKCTTCGRPARPSVGGGPQTITDREALCERCGFECFRCGNRAVVSSETDVLWCLSCDREWEVGALGYEALERRRGSKNGRAAKRAEWRRGSEESIEDATLGDEMNDLADYYHSLWIDRPPSPL</sequence>
<keyword evidence="2" id="KW-1185">Reference proteome</keyword>
<organism evidence="1 2">
    <name type="scientific">Cenococcum geophilum 1.58</name>
    <dbReference type="NCBI Taxonomy" id="794803"/>
    <lineage>
        <taxon>Eukaryota</taxon>
        <taxon>Fungi</taxon>
        <taxon>Dikarya</taxon>
        <taxon>Ascomycota</taxon>
        <taxon>Pezizomycotina</taxon>
        <taxon>Dothideomycetes</taxon>
        <taxon>Pleosporomycetidae</taxon>
        <taxon>Gloniales</taxon>
        <taxon>Gloniaceae</taxon>
        <taxon>Cenococcum</taxon>
    </lineage>
</organism>
<dbReference type="EMBL" id="KV748294">
    <property type="protein sequence ID" value="OCK86611.1"/>
    <property type="molecule type" value="Genomic_DNA"/>
</dbReference>